<feature type="domain" description="Histidine kinase/HSP90-like ATPase" evidence="1">
    <location>
        <begin position="2"/>
        <end position="83"/>
    </location>
</feature>
<dbReference type="Proteomes" id="UP001597041">
    <property type="component" value="Unassembled WGS sequence"/>
</dbReference>
<proteinExistence type="predicted"/>
<keyword evidence="3" id="KW-1185">Reference proteome</keyword>
<dbReference type="EMBL" id="JBHTKK010000062">
    <property type="protein sequence ID" value="MFD1068307.1"/>
    <property type="molecule type" value="Genomic_DNA"/>
</dbReference>
<dbReference type="RefSeq" id="WP_379594675.1">
    <property type="nucleotide sequence ID" value="NZ_JBHTKK010000062.1"/>
</dbReference>
<comment type="caution">
    <text evidence="2">The sequence shown here is derived from an EMBL/GenBank/DDBJ whole genome shotgun (WGS) entry which is preliminary data.</text>
</comment>
<organism evidence="2 3">
    <name type="scientific">Oceanobacillus locisalsi</name>
    <dbReference type="NCBI Taxonomy" id="546107"/>
    <lineage>
        <taxon>Bacteria</taxon>
        <taxon>Bacillati</taxon>
        <taxon>Bacillota</taxon>
        <taxon>Bacilli</taxon>
        <taxon>Bacillales</taxon>
        <taxon>Bacillaceae</taxon>
        <taxon>Oceanobacillus</taxon>
    </lineage>
</organism>
<gene>
    <name evidence="2" type="ORF">ACFQ19_20235</name>
</gene>
<protein>
    <submittedName>
        <fullName evidence="2">ATP-binding protein</fullName>
    </submittedName>
</protein>
<dbReference type="SUPFAM" id="SSF55874">
    <property type="entry name" value="ATPase domain of HSP90 chaperone/DNA topoisomerase II/histidine kinase"/>
    <property type="match status" value="1"/>
</dbReference>
<evidence type="ECO:0000259" key="1">
    <source>
        <dbReference type="Pfam" id="PF02518"/>
    </source>
</evidence>
<name>A0ABW3NKN7_9BACI</name>
<keyword evidence="2" id="KW-0067">ATP-binding</keyword>
<dbReference type="GO" id="GO:0005524">
    <property type="term" value="F:ATP binding"/>
    <property type="evidence" value="ECO:0007669"/>
    <property type="project" value="UniProtKB-KW"/>
</dbReference>
<sequence length="84" mass="9704">MEELLNNAIKHSNAERVSLNVWETEENINIDYIDDGEGFNYNKALNKGQIGLNVLITQIKHMNGLVEFFTNKPKKVQIYITLPR</sequence>
<dbReference type="InterPro" id="IPR036890">
    <property type="entry name" value="HATPase_C_sf"/>
</dbReference>
<accession>A0ABW3NKN7</accession>
<reference evidence="3" key="1">
    <citation type="journal article" date="2019" name="Int. J. Syst. Evol. Microbiol.">
        <title>The Global Catalogue of Microorganisms (GCM) 10K type strain sequencing project: providing services to taxonomists for standard genome sequencing and annotation.</title>
        <authorList>
            <consortium name="The Broad Institute Genomics Platform"/>
            <consortium name="The Broad Institute Genome Sequencing Center for Infectious Disease"/>
            <person name="Wu L."/>
            <person name="Ma J."/>
        </authorList>
    </citation>
    <scope>NUCLEOTIDE SEQUENCE [LARGE SCALE GENOMIC DNA]</scope>
    <source>
        <strain evidence="3">CCUG 56608</strain>
    </source>
</reference>
<evidence type="ECO:0000313" key="3">
    <source>
        <dbReference type="Proteomes" id="UP001597041"/>
    </source>
</evidence>
<keyword evidence="2" id="KW-0547">Nucleotide-binding</keyword>
<evidence type="ECO:0000313" key="2">
    <source>
        <dbReference type="EMBL" id="MFD1068307.1"/>
    </source>
</evidence>
<dbReference type="Pfam" id="PF02518">
    <property type="entry name" value="HATPase_c"/>
    <property type="match status" value="1"/>
</dbReference>
<dbReference type="Gene3D" id="3.30.565.10">
    <property type="entry name" value="Histidine kinase-like ATPase, C-terminal domain"/>
    <property type="match status" value="1"/>
</dbReference>
<dbReference type="InterPro" id="IPR003594">
    <property type="entry name" value="HATPase_dom"/>
</dbReference>